<comment type="caution">
    <text evidence="1">The sequence shown here is derived from an EMBL/GenBank/DDBJ whole genome shotgun (WGS) entry which is preliminary data.</text>
</comment>
<proteinExistence type="predicted"/>
<keyword evidence="2" id="KW-1185">Reference proteome</keyword>
<reference evidence="1" key="1">
    <citation type="submission" date="2023-10" db="EMBL/GenBank/DDBJ databases">
        <title>Genome assemblies of two species of porcelain crab, Petrolisthes cinctipes and Petrolisthes manimaculis (Anomura: Porcellanidae).</title>
        <authorList>
            <person name="Angst P."/>
        </authorList>
    </citation>
    <scope>NUCLEOTIDE SEQUENCE</scope>
    <source>
        <strain evidence="1">PB745_01</strain>
        <tissue evidence="1">Gill</tissue>
    </source>
</reference>
<evidence type="ECO:0000313" key="2">
    <source>
        <dbReference type="Proteomes" id="UP001286313"/>
    </source>
</evidence>
<gene>
    <name evidence="1" type="ORF">Pcinc_028172</name>
</gene>
<evidence type="ECO:0000313" key="1">
    <source>
        <dbReference type="EMBL" id="KAK3866292.1"/>
    </source>
</evidence>
<dbReference type="EMBL" id="JAWQEG010003425">
    <property type="protein sequence ID" value="KAK3866292.1"/>
    <property type="molecule type" value="Genomic_DNA"/>
</dbReference>
<dbReference type="AlphaFoldDB" id="A0AAE1F2W7"/>
<name>A0AAE1F2W7_PETCI</name>
<protein>
    <submittedName>
        <fullName evidence="1">Uncharacterized protein</fullName>
    </submittedName>
</protein>
<dbReference type="Proteomes" id="UP001286313">
    <property type="component" value="Unassembled WGS sequence"/>
</dbReference>
<organism evidence="1 2">
    <name type="scientific">Petrolisthes cinctipes</name>
    <name type="common">Flat porcelain crab</name>
    <dbReference type="NCBI Taxonomy" id="88211"/>
    <lineage>
        <taxon>Eukaryota</taxon>
        <taxon>Metazoa</taxon>
        <taxon>Ecdysozoa</taxon>
        <taxon>Arthropoda</taxon>
        <taxon>Crustacea</taxon>
        <taxon>Multicrustacea</taxon>
        <taxon>Malacostraca</taxon>
        <taxon>Eumalacostraca</taxon>
        <taxon>Eucarida</taxon>
        <taxon>Decapoda</taxon>
        <taxon>Pleocyemata</taxon>
        <taxon>Anomura</taxon>
        <taxon>Galatheoidea</taxon>
        <taxon>Porcellanidae</taxon>
        <taxon>Petrolisthes</taxon>
    </lineage>
</organism>
<accession>A0AAE1F2W7</accession>
<sequence>MPLSLPIRHLYPPPPPLPFPLPLASYAPPLSSAIEVVSSGPPTIVLCRGYYLLYTSPGQPHYYPHFTLPPFFSYLHSTPFPPPPLTSFSFITSPFVPFLPLPPDPTRPPCSISTPFHSLLLLPLTSFSFITSPLVPFLPLPPPRPNDPTPTRPPCSGVLVFLGANSFHPPTPPPHLPLHYLPTLYIVMTLAQPLYSYTSALPLLILPPPPPSPSPTCTSPLTSSPLIKSCLPATLSPLSTTPHPPIYNPSPSPSYQQPLTILSTTPHPPIYNPSPPYLQPLTLYLQPLTPLSTTPHPPYLQPPFLLPFLPHVDPT</sequence>